<feature type="region of interest" description="Disordered" evidence="1">
    <location>
        <begin position="467"/>
        <end position="511"/>
    </location>
</feature>
<keyword evidence="3" id="KW-1185">Reference proteome</keyword>
<accession>A0ABR0F665</accession>
<proteinExistence type="predicted"/>
<evidence type="ECO:0000313" key="2">
    <source>
        <dbReference type="EMBL" id="KAK4508686.1"/>
    </source>
</evidence>
<feature type="region of interest" description="Disordered" evidence="1">
    <location>
        <begin position="24"/>
        <end position="79"/>
    </location>
</feature>
<organism evidence="2 3">
    <name type="scientific">Zasmidium cellare</name>
    <name type="common">Wine cellar mold</name>
    <name type="synonym">Racodium cellare</name>
    <dbReference type="NCBI Taxonomy" id="395010"/>
    <lineage>
        <taxon>Eukaryota</taxon>
        <taxon>Fungi</taxon>
        <taxon>Dikarya</taxon>
        <taxon>Ascomycota</taxon>
        <taxon>Pezizomycotina</taxon>
        <taxon>Dothideomycetes</taxon>
        <taxon>Dothideomycetidae</taxon>
        <taxon>Mycosphaerellales</taxon>
        <taxon>Mycosphaerellaceae</taxon>
        <taxon>Zasmidium</taxon>
    </lineage>
</organism>
<protein>
    <submittedName>
        <fullName evidence="2">Uncharacterized protein</fullName>
    </submittedName>
</protein>
<gene>
    <name evidence="2" type="ORF">PRZ48_002425</name>
</gene>
<evidence type="ECO:0000256" key="1">
    <source>
        <dbReference type="SAM" id="MobiDB-lite"/>
    </source>
</evidence>
<feature type="region of interest" description="Disordered" evidence="1">
    <location>
        <begin position="238"/>
        <end position="264"/>
    </location>
</feature>
<sequence>MFWLFANLFRTVPELPAPAATVLIPTAPSHPHDAPSPQTAHAIPGRAATDEQTNESPPETHPRERPRPPNVSSGIRSQVPIDGDSFVGLLQRATELYARKRALEEEISSLKPDILWIILCFDRQSAELKRIAAKSDPRLENLTWELEEEIRELQHLLEGEKGLFQKLDSAKARKHLVNLDQGGNLRKIVRSCQQFLDESLSTGEIGKLRVNLKFCNNFWEILEEFFQVEAGKQQRRQAWRKQKDSERRLEKALRSPENNSEDMNRLRQAVADSHIKCTRAQQMDSYRAAILQDQWGRFVKNELVPALSAAGILDTTVVSPSLLPQTSTESEKGLSPISDNHAKSRPPPDQEALLKDFIECSKEYQHHCDELEAFEGNYRGDKISHLCTYTNTTLDSFRLWWENLQGDSYEGFRTLGEDNIRDSRKDLDQAMDRVLAAGLELPAMTGPADEIPNFNETARSKIRKHLRDVARGKSPRRSTPSRISSLGSPVRGSDWASAKSNSGSPGRVAKIRKYEPTIKAMRAEALRERQRKLNEGKIEIVGLGVIEEDEE</sequence>
<name>A0ABR0F665_ZASCE</name>
<dbReference type="Proteomes" id="UP001305779">
    <property type="component" value="Unassembled WGS sequence"/>
</dbReference>
<feature type="compositionally biased region" description="Basic and acidic residues" evidence="1">
    <location>
        <begin position="241"/>
        <end position="254"/>
    </location>
</feature>
<reference evidence="2 3" key="1">
    <citation type="journal article" date="2023" name="G3 (Bethesda)">
        <title>A chromosome-level genome assembly of Zasmidium syzygii isolated from banana leaves.</title>
        <authorList>
            <person name="van Westerhoven A.C."/>
            <person name="Mehrabi R."/>
            <person name="Talebi R."/>
            <person name="Steentjes M.B.F."/>
            <person name="Corcolon B."/>
            <person name="Chong P.A."/>
            <person name="Kema G.H.J."/>
            <person name="Seidl M.F."/>
        </authorList>
    </citation>
    <scope>NUCLEOTIDE SEQUENCE [LARGE SCALE GENOMIC DNA]</scope>
    <source>
        <strain evidence="2 3">P124</strain>
    </source>
</reference>
<comment type="caution">
    <text evidence="2">The sequence shown here is derived from an EMBL/GenBank/DDBJ whole genome shotgun (WGS) entry which is preliminary data.</text>
</comment>
<feature type="compositionally biased region" description="Basic and acidic residues" evidence="1">
    <location>
        <begin position="58"/>
        <end position="67"/>
    </location>
</feature>
<feature type="region of interest" description="Disordered" evidence="1">
    <location>
        <begin position="323"/>
        <end position="349"/>
    </location>
</feature>
<feature type="compositionally biased region" description="Basic and acidic residues" evidence="1">
    <location>
        <begin position="340"/>
        <end position="349"/>
    </location>
</feature>
<dbReference type="EMBL" id="JAXOVC010000001">
    <property type="protein sequence ID" value="KAK4508686.1"/>
    <property type="molecule type" value="Genomic_DNA"/>
</dbReference>
<evidence type="ECO:0000313" key="3">
    <source>
        <dbReference type="Proteomes" id="UP001305779"/>
    </source>
</evidence>